<feature type="region of interest" description="Disordered" evidence="1">
    <location>
        <begin position="34"/>
        <end position="128"/>
    </location>
</feature>
<proteinExistence type="predicted"/>
<organism evidence="3 4">
    <name type="scientific">Streptomyces xanthochromogenes</name>
    <dbReference type="NCBI Taxonomy" id="67384"/>
    <lineage>
        <taxon>Bacteria</taxon>
        <taxon>Bacillati</taxon>
        <taxon>Actinomycetota</taxon>
        <taxon>Actinomycetes</taxon>
        <taxon>Kitasatosporales</taxon>
        <taxon>Streptomycetaceae</taxon>
        <taxon>Streptomyces</taxon>
    </lineage>
</organism>
<keyword evidence="2" id="KW-0732">Signal</keyword>
<name>A0ABQ3A063_9ACTN</name>
<dbReference type="RefSeq" id="WP_190026992.1">
    <property type="nucleotide sequence ID" value="NZ_BMUU01000003.1"/>
</dbReference>
<protein>
    <recommendedName>
        <fullName evidence="5">Lipoprotein</fullName>
    </recommendedName>
</protein>
<feature type="chain" id="PRO_5045756095" description="Lipoprotein" evidence="2">
    <location>
        <begin position="34"/>
        <end position="229"/>
    </location>
</feature>
<evidence type="ECO:0000313" key="3">
    <source>
        <dbReference type="EMBL" id="GGY29028.1"/>
    </source>
</evidence>
<accession>A0ABQ3A063</accession>
<evidence type="ECO:0000256" key="2">
    <source>
        <dbReference type="SAM" id="SignalP"/>
    </source>
</evidence>
<feature type="compositionally biased region" description="Low complexity" evidence="1">
    <location>
        <begin position="38"/>
        <end position="53"/>
    </location>
</feature>
<sequence length="229" mass="23214">MNAIGATGVRNAVPRAALVAALLCAAVTGCGTARPGDPASVAPAAKPSATAGRACGGDTTSADEAPTDADPGIPGPPTDADPGTPGPPTDADPGTPGPPTDADPGTPGPPTDADPGTPGPPTDGTAVPCLPAGWFDMTRDFVDYYSRHLTKADDGMWPSIVAVRVRKERHGGAERAVVTVNFAPPPGASDWQGRRVAEVFGDWRRAVYDDRGTLRVETRSGGLITDGSW</sequence>
<comment type="caution">
    <text evidence="3">The sequence shown here is derived from an EMBL/GenBank/DDBJ whole genome shotgun (WGS) entry which is preliminary data.</text>
</comment>
<reference evidence="4" key="1">
    <citation type="journal article" date="2019" name="Int. J. Syst. Evol. Microbiol.">
        <title>The Global Catalogue of Microorganisms (GCM) 10K type strain sequencing project: providing services to taxonomists for standard genome sequencing and annotation.</title>
        <authorList>
            <consortium name="The Broad Institute Genomics Platform"/>
            <consortium name="The Broad Institute Genome Sequencing Center for Infectious Disease"/>
            <person name="Wu L."/>
            <person name="Ma J."/>
        </authorList>
    </citation>
    <scope>NUCLEOTIDE SEQUENCE [LARGE SCALE GENOMIC DNA]</scope>
    <source>
        <strain evidence="4">JCM 4594</strain>
    </source>
</reference>
<feature type="signal peptide" evidence="2">
    <location>
        <begin position="1"/>
        <end position="33"/>
    </location>
</feature>
<gene>
    <name evidence="3" type="ORF">GCM10010326_23470</name>
</gene>
<dbReference type="Proteomes" id="UP000600946">
    <property type="component" value="Unassembled WGS sequence"/>
</dbReference>
<evidence type="ECO:0008006" key="5">
    <source>
        <dbReference type="Google" id="ProtNLM"/>
    </source>
</evidence>
<evidence type="ECO:0000256" key="1">
    <source>
        <dbReference type="SAM" id="MobiDB-lite"/>
    </source>
</evidence>
<dbReference type="EMBL" id="BMUU01000003">
    <property type="protein sequence ID" value="GGY29028.1"/>
    <property type="molecule type" value="Genomic_DNA"/>
</dbReference>
<feature type="compositionally biased region" description="Pro residues" evidence="1">
    <location>
        <begin position="73"/>
        <end position="121"/>
    </location>
</feature>
<evidence type="ECO:0000313" key="4">
    <source>
        <dbReference type="Proteomes" id="UP000600946"/>
    </source>
</evidence>
<dbReference type="GeneID" id="96290320"/>
<keyword evidence="4" id="KW-1185">Reference proteome</keyword>